<organism evidence="1 2">
    <name type="scientific">Camelus bactrianus</name>
    <name type="common">Bactrian camel</name>
    <dbReference type="NCBI Taxonomy" id="9837"/>
    <lineage>
        <taxon>Eukaryota</taxon>
        <taxon>Metazoa</taxon>
        <taxon>Chordata</taxon>
        <taxon>Craniata</taxon>
        <taxon>Vertebrata</taxon>
        <taxon>Euteleostomi</taxon>
        <taxon>Mammalia</taxon>
        <taxon>Eutheria</taxon>
        <taxon>Laurasiatheria</taxon>
        <taxon>Artiodactyla</taxon>
        <taxon>Tylopoda</taxon>
        <taxon>Camelidae</taxon>
        <taxon>Camelus</taxon>
    </lineage>
</organism>
<gene>
    <name evidence="2" type="primary">LOC123618996</name>
</gene>
<evidence type="ECO:0000313" key="1">
    <source>
        <dbReference type="Proteomes" id="UP001732780"/>
    </source>
</evidence>
<sequence>MERCLAVGDVIQPLNWKALGYSLVLPMCLMAQWKIIETKPLDTGPIYFFDQMKPKRKIWDKRTCKDHFSHLGCAAEANYRHTKSARSKELEKARISTVAESEEKDESNSFGISQTPSVSKLSTNLKFSKLHLQEALFEEYRLTAAEILYEPGETLQKYAEYNITFPVGIL</sequence>
<reference evidence="2" key="1">
    <citation type="submission" date="2025-08" db="UniProtKB">
        <authorList>
            <consortium name="RefSeq"/>
        </authorList>
    </citation>
    <scope>IDENTIFICATION</scope>
    <source>
        <tissue evidence="2">Blood</tissue>
    </source>
</reference>
<protein>
    <submittedName>
        <fullName evidence="2">Uncharacterized protein LOC123618996</fullName>
    </submittedName>
</protein>
<accession>A0AC58RA23</accession>
<proteinExistence type="predicted"/>
<name>A0AC58RA23_CAMBA</name>
<evidence type="ECO:0000313" key="2">
    <source>
        <dbReference type="RefSeq" id="XP_074231365.1"/>
    </source>
</evidence>
<keyword evidence="1" id="KW-1185">Reference proteome</keyword>
<dbReference type="RefSeq" id="XP_074231365.1">
    <property type="nucleotide sequence ID" value="XM_074375264.1"/>
</dbReference>
<dbReference type="Proteomes" id="UP001732780">
    <property type="component" value="Chromosome 12"/>
</dbReference>